<protein>
    <submittedName>
        <fullName evidence="2">Uncharacterized protein</fullName>
    </submittedName>
</protein>
<name>A0A4R1KK07_9GAMM</name>
<feature type="transmembrane region" description="Helical" evidence="1">
    <location>
        <begin position="115"/>
        <end position="136"/>
    </location>
</feature>
<sequence>MAEVAPEDVAEVQAHANAAIMQAHTTIRQEIPAGTLQQSFISYVETMVHKIMSEFVAYGRLTKAKAIELYQQISNVLNPQKLRLILDCVTNGGTAISSLYMGREIIGWITNPRTLLSFLGAADLFVDGVGLGIGAAASLEGVLVAIFVAIAVLAVIVIIGHVTNNFEEAYLYFKDGFKSHSGYFRQWHEKIFGKVLGDDIYDVSDIAISARGLFEIKYLAPDELVQSFGLTIQRLLDKTHRAWHDLSRTAFVSEIAADVNTVSGHVEDAYDWVKEQFSSNQKEDKKHG</sequence>
<dbReference type="RefSeq" id="WP_131910974.1">
    <property type="nucleotide sequence ID" value="NZ_OU594967.1"/>
</dbReference>
<proteinExistence type="predicted"/>
<dbReference type="AlphaFoldDB" id="A0A4R1KK07"/>
<keyword evidence="1" id="KW-1133">Transmembrane helix</keyword>
<organism evidence="2 3">
    <name type="scientific">Celerinatantimonas diazotrophica</name>
    <dbReference type="NCBI Taxonomy" id="412034"/>
    <lineage>
        <taxon>Bacteria</taxon>
        <taxon>Pseudomonadati</taxon>
        <taxon>Pseudomonadota</taxon>
        <taxon>Gammaproteobacteria</taxon>
        <taxon>Celerinatantimonadaceae</taxon>
        <taxon>Celerinatantimonas</taxon>
    </lineage>
</organism>
<reference evidence="2 3" key="1">
    <citation type="submission" date="2019-03" db="EMBL/GenBank/DDBJ databases">
        <title>Genomic Encyclopedia of Type Strains, Phase IV (KMG-IV): sequencing the most valuable type-strain genomes for metagenomic binning, comparative biology and taxonomic classification.</title>
        <authorList>
            <person name="Goeker M."/>
        </authorList>
    </citation>
    <scope>NUCLEOTIDE SEQUENCE [LARGE SCALE GENOMIC DNA]</scope>
    <source>
        <strain evidence="2 3">DSM 18577</strain>
    </source>
</reference>
<dbReference type="Proteomes" id="UP000295565">
    <property type="component" value="Unassembled WGS sequence"/>
</dbReference>
<evidence type="ECO:0000313" key="3">
    <source>
        <dbReference type="Proteomes" id="UP000295565"/>
    </source>
</evidence>
<evidence type="ECO:0000313" key="2">
    <source>
        <dbReference type="EMBL" id="TCK63979.1"/>
    </source>
</evidence>
<evidence type="ECO:0000256" key="1">
    <source>
        <dbReference type="SAM" id="Phobius"/>
    </source>
</evidence>
<feature type="transmembrane region" description="Helical" evidence="1">
    <location>
        <begin position="142"/>
        <end position="162"/>
    </location>
</feature>
<dbReference type="EMBL" id="SMGD01000001">
    <property type="protein sequence ID" value="TCK63979.1"/>
    <property type="molecule type" value="Genomic_DNA"/>
</dbReference>
<keyword evidence="1" id="KW-0812">Transmembrane</keyword>
<keyword evidence="3" id="KW-1185">Reference proteome</keyword>
<gene>
    <name evidence="2" type="ORF">EV690_0095</name>
</gene>
<comment type="caution">
    <text evidence="2">The sequence shown here is derived from an EMBL/GenBank/DDBJ whole genome shotgun (WGS) entry which is preliminary data.</text>
</comment>
<keyword evidence="1" id="KW-0472">Membrane</keyword>
<accession>A0A4R1KK07</accession>